<dbReference type="Gene3D" id="3.80.10.10">
    <property type="entry name" value="Ribonuclease Inhibitor"/>
    <property type="match status" value="1"/>
</dbReference>
<reference evidence="2 3" key="1">
    <citation type="journal article" date="2015" name="Sci. Rep.">
        <title>Chromosome-level genome map provides insights into diverse defense mechanisms in the medicinal fungus Ganoderma sinense.</title>
        <authorList>
            <person name="Zhu Y."/>
            <person name="Xu J."/>
            <person name="Sun C."/>
            <person name="Zhou S."/>
            <person name="Xu H."/>
            <person name="Nelson D.R."/>
            <person name="Qian J."/>
            <person name="Song J."/>
            <person name="Luo H."/>
            <person name="Xiang L."/>
            <person name="Li Y."/>
            <person name="Xu Z."/>
            <person name="Ji A."/>
            <person name="Wang L."/>
            <person name="Lu S."/>
            <person name="Hayward A."/>
            <person name="Sun W."/>
            <person name="Li X."/>
            <person name="Schwartz D.C."/>
            <person name="Wang Y."/>
            <person name="Chen S."/>
        </authorList>
    </citation>
    <scope>NUCLEOTIDE SEQUENCE [LARGE SCALE GENOMIC DNA]</scope>
    <source>
        <strain evidence="2 3">ZZ0214-1</strain>
    </source>
</reference>
<gene>
    <name evidence="1" type="ORF">GSI_07668</name>
    <name evidence="2" type="ORF">GSI_07767</name>
</gene>
<evidence type="ECO:0000313" key="1">
    <source>
        <dbReference type="EMBL" id="PIL30091.1"/>
    </source>
</evidence>
<organism evidence="2 3">
    <name type="scientific">Ganoderma sinense ZZ0214-1</name>
    <dbReference type="NCBI Taxonomy" id="1077348"/>
    <lineage>
        <taxon>Eukaryota</taxon>
        <taxon>Fungi</taxon>
        <taxon>Dikarya</taxon>
        <taxon>Basidiomycota</taxon>
        <taxon>Agaricomycotina</taxon>
        <taxon>Agaricomycetes</taxon>
        <taxon>Polyporales</taxon>
        <taxon>Polyporaceae</taxon>
        <taxon>Ganoderma</taxon>
    </lineage>
</organism>
<keyword evidence="3" id="KW-1185">Reference proteome</keyword>
<dbReference type="InterPro" id="IPR032675">
    <property type="entry name" value="LRR_dom_sf"/>
</dbReference>
<name>A0A2G8S8T5_9APHY</name>
<dbReference type="SUPFAM" id="SSF52047">
    <property type="entry name" value="RNI-like"/>
    <property type="match status" value="1"/>
</dbReference>
<proteinExistence type="predicted"/>
<sequence>MRPVYLNNGTSIRRFHVFLFADEPARAPHIRALHIDLRQPTPAQNHDEDCSLLVHILASCKHLEHLTIAFHQFTLPIVAEPSFLHTVNAISSLQSLSVRSTSYDGISLLPSFRIPLRSLSIDANNVTYSPRYPANLKEFLPHAVVLTLETLELDRFAVDSPDTQVIGNHLMPLTFTMAPYTAVRSLSVASFRGRPLLDHLQHLFPALEGTLDIGWLNFWTFENRHDDIRTTNQRIQDGDGGRAWRKLDRVVCEAPAFYVLALRCPIRLAMIYCGPVEHYHYVAVALRENPVPRLKLTLYHQPGMFAGLFSTELAGRLTHLTLCVLYSKNYEYSPPGQSKNATPQFR</sequence>
<protein>
    <recommendedName>
        <fullName evidence="4">F-box domain-containing protein</fullName>
    </recommendedName>
</protein>
<dbReference type="EMBL" id="AYKW01000016">
    <property type="protein sequence ID" value="PIL30189.1"/>
    <property type="molecule type" value="Genomic_DNA"/>
</dbReference>
<dbReference type="EMBL" id="AYKW01000016">
    <property type="protein sequence ID" value="PIL30091.1"/>
    <property type="molecule type" value="Genomic_DNA"/>
</dbReference>
<accession>A0A2G8S8T5</accession>
<evidence type="ECO:0000313" key="2">
    <source>
        <dbReference type="EMBL" id="PIL30189.1"/>
    </source>
</evidence>
<dbReference type="OrthoDB" id="2757774at2759"/>
<evidence type="ECO:0000313" key="3">
    <source>
        <dbReference type="Proteomes" id="UP000230002"/>
    </source>
</evidence>
<dbReference type="Proteomes" id="UP000230002">
    <property type="component" value="Unassembled WGS sequence"/>
</dbReference>
<dbReference type="AlphaFoldDB" id="A0A2G8S8T5"/>
<evidence type="ECO:0008006" key="4">
    <source>
        <dbReference type="Google" id="ProtNLM"/>
    </source>
</evidence>
<comment type="caution">
    <text evidence="2">The sequence shown here is derived from an EMBL/GenBank/DDBJ whole genome shotgun (WGS) entry which is preliminary data.</text>
</comment>